<dbReference type="AlphaFoldDB" id="A0A382PZY4"/>
<name>A0A382PZY4_9ZZZZ</name>
<protein>
    <submittedName>
        <fullName evidence="1">Uncharacterized protein</fullName>
    </submittedName>
</protein>
<organism evidence="1">
    <name type="scientific">marine metagenome</name>
    <dbReference type="NCBI Taxonomy" id="408172"/>
    <lineage>
        <taxon>unclassified sequences</taxon>
        <taxon>metagenomes</taxon>
        <taxon>ecological metagenomes</taxon>
    </lineage>
</organism>
<accession>A0A382PZY4</accession>
<reference evidence="1" key="1">
    <citation type="submission" date="2018-05" db="EMBL/GenBank/DDBJ databases">
        <authorList>
            <person name="Lanie J.A."/>
            <person name="Ng W.-L."/>
            <person name="Kazmierczak K.M."/>
            <person name="Andrzejewski T.M."/>
            <person name="Davidsen T.M."/>
            <person name="Wayne K.J."/>
            <person name="Tettelin H."/>
            <person name="Glass J.I."/>
            <person name="Rusch D."/>
            <person name="Podicherti R."/>
            <person name="Tsui H.-C.T."/>
            <person name="Winkler M.E."/>
        </authorList>
    </citation>
    <scope>NUCLEOTIDE SEQUENCE</scope>
</reference>
<gene>
    <name evidence="1" type="ORF">METZ01_LOCUS331174</name>
</gene>
<evidence type="ECO:0000313" key="1">
    <source>
        <dbReference type="EMBL" id="SVC78320.1"/>
    </source>
</evidence>
<proteinExistence type="predicted"/>
<sequence length="53" mass="5536">MTAPLSINPAKSFPAFSNLIGRETTITSSSLPVFGLNKSIPTVSKTKSSRSPA</sequence>
<dbReference type="EMBL" id="UINC01110663">
    <property type="protein sequence ID" value="SVC78320.1"/>
    <property type="molecule type" value="Genomic_DNA"/>
</dbReference>